<dbReference type="Proteomes" id="UP000076935">
    <property type="component" value="Unassembled WGS sequence"/>
</dbReference>
<proteinExistence type="predicted"/>
<keyword evidence="1" id="KW-0812">Transmembrane</keyword>
<keyword evidence="1" id="KW-0472">Membrane</keyword>
<sequence length="84" mass="9694">MMKQDPFKEEPHLRTKLDEYHVDVPDFPMKLKRKRWEQLINVLASPAKNPLEPFISTTNGFIFLKMAPIAGTAALTLIQVLIFL</sequence>
<gene>
    <name evidence="2" type="ORF">AWH49_02770</name>
</gene>
<evidence type="ECO:0000256" key="1">
    <source>
        <dbReference type="SAM" id="Phobius"/>
    </source>
</evidence>
<evidence type="ECO:0000313" key="3">
    <source>
        <dbReference type="Proteomes" id="UP000076935"/>
    </source>
</evidence>
<reference evidence="2 3" key="1">
    <citation type="submission" date="2016-01" db="EMBL/GenBank/DDBJ databases">
        <title>Investigation of taxonomic status of Bacillus aminovorans.</title>
        <authorList>
            <person name="Verma A."/>
            <person name="Pal Y."/>
            <person name="Krishnamurthi S."/>
        </authorList>
    </citation>
    <scope>NUCLEOTIDE SEQUENCE [LARGE SCALE GENOMIC DNA]</scope>
    <source>
        <strain evidence="2 3">DSM 1314</strain>
    </source>
</reference>
<evidence type="ECO:0000313" key="2">
    <source>
        <dbReference type="EMBL" id="OAH60690.1"/>
    </source>
</evidence>
<dbReference type="EMBL" id="LQWY01000034">
    <property type="protein sequence ID" value="OAH60690.1"/>
    <property type="molecule type" value="Genomic_DNA"/>
</dbReference>
<name>A0A177L4T4_9BACI</name>
<keyword evidence="1" id="KW-1133">Transmembrane helix</keyword>
<dbReference type="RefSeq" id="WP_082862814.1">
    <property type="nucleotide sequence ID" value="NZ_JBCNAN010000009.1"/>
</dbReference>
<organism evidence="2 3">
    <name type="scientific">Domibacillus aminovorans</name>
    <dbReference type="NCBI Taxonomy" id="29332"/>
    <lineage>
        <taxon>Bacteria</taxon>
        <taxon>Bacillati</taxon>
        <taxon>Bacillota</taxon>
        <taxon>Bacilli</taxon>
        <taxon>Bacillales</taxon>
        <taxon>Bacillaceae</taxon>
        <taxon>Domibacillus</taxon>
    </lineage>
</organism>
<feature type="transmembrane region" description="Helical" evidence="1">
    <location>
        <begin position="61"/>
        <end position="83"/>
    </location>
</feature>
<keyword evidence="3" id="KW-1185">Reference proteome</keyword>
<accession>A0A177L4T4</accession>
<comment type="caution">
    <text evidence="2">The sequence shown here is derived from an EMBL/GenBank/DDBJ whole genome shotgun (WGS) entry which is preliminary data.</text>
</comment>
<dbReference type="AlphaFoldDB" id="A0A177L4T4"/>
<protein>
    <submittedName>
        <fullName evidence="2">Uncharacterized protein</fullName>
    </submittedName>
</protein>